<keyword evidence="3" id="KW-1185">Reference proteome</keyword>
<evidence type="ECO:0000259" key="1">
    <source>
        <dbReference type="PROSITE" id="PS50104"/>
    </source>
</evidence>
<proteinExistence type="predicted"/>
<feature type="domain" description="TIR" evidence="1">
    <location>
        <begin position="1"/>
        <end position="135"/>
    </location>
</feature>
<evidence type="ECO:0000313" key="2">
    <source>
        <dbReference type="EMBL" id="CAL2082764.1"/>
    </source>
</evidence>
<name>A0ABP1EK11_9FLAO</name>
<organism evidence="2 3">
    <name type="scientific">Tenacibaculum dicentrarchi</name>
    <dbReference type="NCBI Taxonomy" id="669041"/>
    <lineage>
        <taxon>Bacteria</taxon>
        <taxon>Pseudomonadati</taxon>
        <taxon>Bacteroidota</taxon>
        <taxon>Flavobacteriia</taxon>
        <taxon>Flavobacteriales</taxon>
        <taxon>Flavobacteriaceae</taxon>
        <taxon>Tenacibaculum</taxon>
    </lineage>
</organism>
<dbReference type="SUPFAM" id="SSF52200">
    <property type="entry name" value="Toll/Interleukin receptor TIR domain"/>
    <property type="match status" value="1"/>
</dbReference>
<dbReference type="Pfam" id="PF13676">
    <property type="entry name" value="TIR_2"/>
    <property type="match status" value="1"/>
</dbReference>
<dbReference type="Proteomes" id="UP001497514">
    <property type="component" value="Chromosome"/>
</dbReference>
<dbReference type="InterPro" id="IPR000157">
    <property type="entry name" value="TIR_dom"/>
</dbReference>
<reference evidence="2 3" key="1">
    <citation type="submission" date="2024-05" db="EMBL/GenBank/DDBJ databases">
        <authorList>
            <person name="Duchaud E."/>
        </authorList>
    </citation>
    <scope>NUCLEOTIDE SEQUENCE [LARGE SCALE GENOMIC DNA]</scope>
    <source>
        <strain evidence="2">Ena-SAMPLE-TAB-13-05-2024-13:56:06:370-140309</strain>
    </source>
</reference>
<accession>A0ABP1EK11</accession>
<dbReference type="Gene3D" id="3.40.50.10140">
    <property type="entry name" value="Toll/interleukin-1 receptor homology (TIR) domain"/>
    <property type="match status" value="1"/>
</dbReference>
<dbReference type="PROSITE" id="PS50104">
    <property type="entry name" value="TIR"/>
    <property type="match status" value="1"/>
</dbReference>
<evidence type="ECO:0000313" key="3">
    <source>
        <dbReference type="Proteomes" id="UP001497514"/>
    </source>
</evidence>
<dbReference type="EMBL" id="OZ038524">
    <property type="protein sequence ID" value="CAL2082764.1"/>
    <property type="molecule type" value="Genomic_DNA"/>
</dbReference>
<gene>
    <name evidence="2" type="ORF">TD3509T_1411</name>
</gene>
<protein>
    <recommendedName>
        <fullName evidence="1">TIR domain-containing protein</fullName>
    </recommendedName>
</protein>
<dbReference type="InterPro" id="IPR035897">
    <property type="entry name" value="Toll_tir_struct_dom_sf"/>
</dbReference>
<sequence length="261" mass="29691">MKTLWITYSWEDNKNGDIEFIAQELEKTGINVKLDRWNIKTGQRLWEQIDQFISNPSECDVWAIIATQNSLGSEPCKEEVAYALDRALNSRGQTFPLIGIFPSTVDKELIPSAIRTRLYVSLKDHDWIERIKSALEDRAPNIQRPTLEPYTLEIKKTKNGRNVIELRPRAGTWIPFICAVPLSEKNKLNPSILCGPKGNIPIGGILNMCGEGESKDKKWWSMYAGNEATPTISYFLFCDEIPSQIIFGVNNGQPQFMINLK</sequence>
<dbReference type="RefSeq" id="WP_101902806.1">
    <property type="nucleotide sequence ID" value="NZ_OZ038524.1"/>
</dbReference>